<accession>A0AA38F752</accession>
<name>A0AA38F752_TAXCH</name>
<dbReference type="AlphaFoldDB" id="A0AA38F752"/>
<reference evidence="1 2" key="1">
    <citation type="journal article" date="2021" name="Nat. Plants">
        <title>The Taxus genome provides insights into paclitaxel biosynthesis.</title>
        <authorList>
            <person name="Xiong X."/>
            <person name="Gou J."/>
            <person name="Liao Q."/>
            <person name="Li Y."/>
            <person name="Zhou Q."/>
            <person name="Bi G."/>
            <person name="Li C."/>
            <person name="Du R."/>
            <person name="Wang X."/>
            <person name="Sun T."/>
            <person name="Guo L."/>
            <person name="Liang H."/>
            <person name="Lu P."/>
            <person name="Wu Y."/>
            <person name="Zhang Z."/>
            <person name="Ro D.K."/>
            <person name="Shang Y."/>
            <person name="Huang S."/>
            <person name="Yan J."/>
        </authorList>
    </citation>
    <scope>NUCLEOTIDE SEQUENCE [LARGE SCALE GENOMIC DNA]</scope>
    <source>
        <strain evidence="1">Ta-2019</strain>
    </source>
</reference>
<protein>
    <submittedName>
        <fullName evidence="1">Uncharacterized protein</fullName>
    </submittedName>
</protein>
<dbReference type="Proteomes" id="UP000824469">
    <property type="component" value="Unassembled WGS sequence"/>
</dbReference>
<sequence>STPLPGKPDFWPGAARKSPIHTLCPEKVAIGGLDHWEKSEFMHGKATAGLGAFLENKGFEAASWENIQAA</sequence>
<dbReference type="EMBL" id="JAHRHJ020003813">
    <property type="protein sequence ID" value="KAH9290667.1"/>
    <property type="molecule type" value="Genomic_DNA"/>
</dbReference>
<gene>
    <name evidence="1" type="ORF">KI387_034784</name>
</gene>
<evidence type="ECO:0000313" key="1">
    <source>
        <dbReference type="EMBL" id="KAH9290667.1"/>
    </source>
</evidence>
<feature type="non-terminal residue" evidence="1">
    <location>
        <position position="1"/>
    </location>
</feature>
<evidence type="ECO:0000313" key="2">
    <source>
        <dbReference type="Proteomes" id="UP000824469"/>
    </source>
</evidence>
<comment type="caution">
    <text evidence="1">The sequence shown here is derived from an EMBL/GenBank/DDBJ whole genome shotgun (WGS) entry which is preliminary data.</text>
</comment>
<organism evidence="1 2">
    <name type="scientific">Taxus chinensis</name>
    <name type="common">Chinese yew</name>
    <name type="synonym">Taxus wallichiana var. chinensis</name>
    <dbReference type="NCBI Taxonomy" id="29808"/>
    <lineage>
        <taxon>Eukaryota</taxon>
        <taxon>Viridiplantae</taxon>
        <taxon>Streptophyta</taxon>
        <taxon>Embryophyta</taxon>
        <taxon>Tracheophyta</taxon>
        <taxon>Spermatophyta</taxon>
        <taxon>Pinopsida</taxon>
        <taxon>Pinidae</taxon>
        <taxon>Conifers II</taxon>
        <taxon>Cupressales</taxon>
        <taxon>Taxaceae</taxon>
        <taxon>Taxus</taxon>
    </lineage>
</organism>
<keyword evidence="2" id="KW-1185">Reference proteome</keyword>
<feature type="non-terminal residue" evidence="1">
    <location>
        <position position="70"/>
    </location>
</feature>
<proteinExistence type="predicted"/>